<name>A0ABW9B0X7_9BURK</name>
<dbReference type="InterPro" id="IPR032345">
    <property type="entry name" value="PnbB"/>
</dbReference>
<dbReference type="Pfam" id="PF16155">
    <property type="entry name" value="PnbB"/>
    <property type="match status" value="1"/>
</dbReference>
<gene>
    <name evidence="1" type="ORF">PQR57_29420</name>
</gene>
<organism evidence="1 2">
    <name type="scientific">Paraburkholderia dipogonis</name>
    <dbReference type="NCBI Taxonomy" id="1211383"/>
    <lineage>
        <taxon>Bacteria</taxon>
        <taxon>Pseudomonadati</taxon>
        <taxon>Pseudomonadota</taxon>
        <taxon>Betaproteobacteria</taxon>
        <taxon>Burkholderiales</taxon>
        <taxon>Burkholderiaceae</taxon>
        <taxon>Paraburkholderia</taxon>
    </lineage>
</organism>
<proteinExistence type="predicted"/>
<protein>
    <submittedName>
        <fullName evidence="1">DUF4863 family protein</fullName>
    </submittedName>
</protein>
<evidence type="ECO:0000313" key="2">
    <source>
        <dbReference type="Proteomes" id="UP001629230"/>
    </source>
</evidence>
<dbReference type="RefSeq" id="WP_408179885.1">
    <property type="nucleotide sequence ID" value="NZ_JAQQEZ010000026.1"/>
</dbReference>
<reference evidence="1 2" key="1">
    <citation type="journal article" date="2024" name="Chem. Sci.">
        <title>Discovery of megapolipeptins by genome mining of a Burkholderiales bacteria collection.</title>
        <authorList>
            <person name="Paulo B.S."/>
            <person name="Recchia M.J.J."/>
            <person name="Lee S."/>
            <person name="Fergusson C.H."/>
            <person name="Romanowski S.B."/>
            <person name="Hernandez A."/>
            <person name="Krull N."/>
            <person name="Liu D.Y."/>
            <person name="Cavanagh H."/>
            <person name="Bos A."/>
            <person name="Gray C.A."/>
            <person name="Murphy B.T."/>
            <person name="Linington R.G."/>
            <person name="Eustaquio A.S."/>
        </authorList>
    </citation>
    <scope>NUCLEOTIDE SEQUENCE [LARGE SCALE GENOMIC DNA]</scope>
    <source>
        <strain evidence="1 2">RL17-350-BIC-A</strain>
    </source>
</reference>
<dbReference type="EMBL" id="JAQQEZ010000026">
    <property type="protein sequence ID" value="MFM0005117.1"/>
    <property type="molecule type" value="Genomic_DNA"/>
</dbReference>
<keyword evidence="2" id="KW-1185">Reference proteome</keyword>
<evidence type="ECO:0000313" key="1">
    <source>
        <dbReference type="EMBL" id="MFM0005117.1"/>
    </source>
</evidence>
<sequence length="164" mass="18100">MLPHGQHKEEALGIIHRLCDDIRSRPLDNALELFLNEEYGAGTEAYETLARLLKVGVEEGWVGYVEIEGPDYRRGRIADPSPETGNMSVDAGLLRDVKGQYHCHTNGEINMVMPLEADAAFCGRGAGWLVFPPKSEHFPTVSGKALIMFFLPGGEIEYFTPPGI</sequence>
<accession>A0ABW9B0X7</accession>
<dbReference type="Proteomes" id="UP001629230">
    <property type="component" value="Unassembled WGS sequence"/>
</dbReference>
<comment type="caution">
    <text evidence="1">The sequence shown here is derived from an EMBL/GenBank/DDBJ whole genome shotgun (WGS) entry which is preliminary data.</text>
</comment>